<dbReference type="AlphaFoldDB" id="A0AAD2EJC7"/>
<keyword evidence="2" id="KW-1185">Reference proteome</keyword>
<evidence type="ECO:0000313" key="1">
    <source>
        <dbReference type="EMBL" id="CAJ0686026.1"/>
    </source>
</evidence>
<accession>A0AAD2EJC7</accession>
<proteinExistence type="predicted"/>
<evidence type="ECO:0000313" key="2">
    <source>
        <dbReference type="Proteomes" id="UP001189915"/>
    </source>
</evidence>
<dbReference type="EMBL" id="CATWAF010000001">
    <property type="protein sequence ID" value="CAJ0686026.1"/>
    <property type="molecule type" value="Genomic_DNA"/>
</dbReference>
<reference evidence="1 2" key="1">
    <citation type="submission" date="2023-07" db="EMBL/GenBank/DDBJ databases">
        <authorList>
            <person name="Peeters C."/>
        </authorList>
    </citation>
    <scope>NUCLEOTIDE SEQUENCE [LARGE SCALE GENOMIC DNA]</scope>
    <source>
        <strain evidence="1 2">LMG 18091</strain>
    </source>
</reference>
<organism evidence="1 2">
    <name type="scientific">Ralstonia wenshanensis</name>
    <dbReference type="NCBI Taxonomy" id="2842456"/>
    <lineage>
        <taxon>Bacteria</taxon>
        <taxon>Pseudomonadati</taxon>
        <taxon>Pseudomonadota</taxon>
        <taxon>Betaproteobacteria</taxon>
        <taxon>Burkholderiales</taxon>
        <taxon>Burkholderiaceae</taxon>
        <taxon>Ralstonia</taxon>
    </lineage>
</organism>
<gene>
    <name evidence="1" type="ORF">LMG18091_00502</name>
</gene>
<protein>
    <submittedName>
        <fullName evidence="1">Uncharacterized protein</fullName>
    </submittedName>
</protein>
<sequence>MFIQPLHSLLELPQIDRIRWHLFSDVRIVSRQGSPFEADDRSR</sequence>
<dbReference type="Proteomes" id="UP001189915">
    <property type="component" value="Unassembled WGS sequence"/>
</dbReference>
<comment type="caution">
    <text evidence="1">The sequence shown here is derived from an EMBL/GenBank/DDBJ whole genome shotgun (WGS) entry which is preliminary data.</text>
</comment>
<name>A0AAD2EJC7_9RALS</name>